<dbReference type="GO" id="GO:0006730">
    <property type="term" value="P:one-carbon metabolic process"/>
    <property type="evidence" value="ECO:0007669"/>
    <property type="project" value="TreeGrafter"/>
</dbReference>
<accession>A0A1D1ZAD8</accession>
<dbReference type="InterPro" id="IPR001148">
    <property type="entry name" value="CA_dom"/>
</dbReference>
<proteinExistence type="predicted"/>
<dbReference type="PANTHER" id="PTHR18952">
    <property type="entry name" value="CARBONIC ANHYDRASE"/>
    <property type="match status" value="1"/>
</dbReference>
<dbReference type="InterPro" id="IPR023561">
    <property type="entry name" value="Carbonic_anhydrase_a-class"/>
</dbReference>
<dbReference type="Gene3D" id="3.10.200.10">
    <property type="entry name" value="Alpha carbonic anhydrase"/>
    <property type="match status" value="1"/>
</dbReference>
<dbReference type="AlphaFoldDB" id="A0A1D1ZAD8"/>
<organism evidence="3">
    <name type="scientific">Anthurium amnicola</name>
    <dbReference type="NCBI Taxonomy" id="1678845"/>
    <lineage>
        <taxon>Eukaryota</taxon>
        <taxon>Viridiplantae</taxon>
        <taxon>Streptophyta</taxon>
        <taxon>Embryophyta</taxon>
        <taxon>Tracheophyta</taxon>
        <taxon>Spermatophyta</taxon>
        <taxon>Magnoliopsida</taxon>
        <taxon>Liliopsida</taxon>
        <taxon>Araceae</taxon>
        <taxon>Pothoideae</taxon>
        <taxon>Potheae</taxon>
        <taxon>Anthurium</taxon>
    </lineage>
</organism>
<feature type="chain" id="PRO_5008900862" evidence="1">
    <location>
        <begin position="24"/>
        <end position="283"/>
    </location>
</feature>
<protein>
    <submittedName>
        <fullName evidence="3">Bifunctional monodehydroascorbate reductase and carbonic anhydrase nectarin-3</fullName>
    </submittedName>
</protein>
<feature type="signal peptide" evidence="1">
    <location>
        <begin position="1"/>
        <end position="23"/>
    </location>
</feature>
<dbReference type="GO" id="GO:0004089">
    <property type="term" value="F:carbonate dehydratase activity"/>
    <property type="evidence" value="ECO:0007669"/>
    <property type="project" value="InterPro"/>
</dbReference>
<evidence type="ECO:0000256" key="1">
    <source>
        <dbReference type="SAM" id="SignalP"/>
    </source>
</evidence>
<dbReference type="EMBL" id="GDJX01004086">
    <property type="protein sequence ID" value="JAT63850.1"/>
    <property type="molecule type" value="Transcribed_RNA"/>
</dbReference>
<sequence length="283" mass="31838">MKGGASATFIFALLLLSFTQVPARSNLSGPEPDDESDFNYIPGSGKGPEDWWRLNPSWWICKYGMRQSPICLEEGNAFIDPWLGQLETNYIRNQAILKNRGHDIMLAWPEAEGGGSLYISGTEYTLVQCHWHTPAEHEIDGQRPDLEMHMVHQSSDDKVAVIGILYKIGFEADPFLSELMNPLRILVEEQRDNVTAGPVEPWRVNGPRLYYRYMGSLTTPPCTEGVVWTVLAGVQSVSQEQVDLLKAAVHDGFENNARPLQPINGRPISLSWPWIHDEQHPSS</sequence>
<dbReference type="Pfam" id="PF00194">
    <property type="entry name" value="Carb_anhydrase"/>
    <property type="match status" value="1"/>
</dbReference>
<dbReference type="GO" id="GO:0008270">
    <property type="term" value="F:zinc ion binding"/>
    <property type="evidence" value="ECO:0007669"/>
    <property type="project" value="InterPro"/>
</dbReference>
<dbReference type="InterPro" id="IPR041891">
    <property type="entry name" value="Alpha_CA_prokaryot-like"/>
</dbReference>
<dbReference type="InterPro" id="IPR036398">
    <property type="entry name" value="CA_dom_sf"/>
</dbReference>
<gene>
    <name evidence="3" type="primary">NEC3_10</name>
    <name evidence="3" type="ORF">g.21215</name>
</gene>
<feature type="domain" description="Alpha-carbonic anhydrase" evidence="2">
    <location>
        <begin position="36"/>
        <end position="272"/>
    </location>
</feature>
<name>A0A1D1ZAD8_9ARAE</name>
<evidence type="ECO:0000259" key="2">
    <source>
        <dbReference type="PROSITE" id="PS51144"/>
    </source>
</evidence>
<dbReference type="SUPFAM" id="SSF51069">
    <property type="entry name" value="Carbonic anhydrase"/>
    <property type="match status" value="1"/>
</dbReference>
<dbReference type="PANTHER" id="PTHR18952:SF208">
    <property type="entry name" value="CARBONIC ANHYDRASE XA-RELATED"/>
    <property type="match status" value="1"/>
</dbReference>
<dbReference type="SMART" id="SM01057">
    <property type="entry name" value="Carb_anhydrase"/>
    <property type="match status" value="1"/>
</dbReference>
<evidence type="ECO:0000313" key="3">
    <source>
        <dbReference type="EMBL" id="JAT63850.1"/>
    </source>
</evidence>
<dbReference type="PROSITE" id="PS51144">
    <property type="entry name" value="ALPHA_CA_2"/>
    <property type="match status" value="1"/>
</dbReference>
<dbReference type="CDD" id="cd03124">
    <property type="entry name" value="alpha_CA_prokaryotic_like"/>
    <property type="match status" value="1"/>
</dbReference>
<reference evidence="3" key="1">
    <citation type="submission" date="2015-07" db="EMBL/GenBank/DDBJ databases">
        <title>Transcriptome Assembly of Anthurium amnicola.</title>
        <authorList>
            <person name="Suzuki J."/>
        </authorList>
    </citation>
    <scope>NUCLEOTIDE SEQUENCE</scope>
</reference>
<keyword evidence="1" id="KW-0732">Signal</keyword>